<proteinExistence type="predicted"/>
<evidence type="ECO:0000313" key="1">
    <source>
        <dbReference type="EMBL" id="CAB4751082.1"/>
    </source>
</evidence>
<reference evidence="1" key="1">
    <citation type="submission" date="2020-05" db="EMBL/GenBank/DDBJ databases">
        <authorList>
            <person name="Chiriac C."/>
            <person name="Salcher M."/>
            <person name="Ghai R."/>
            <person name="Kavagutti S V."/>
        </authorList>
    </citation>
    <scope>NUCLEOTIDE SEQUENCE</scope>
</reference>
<accession>A0A6J6TU12</accession>
<name>A0A6J6TU12_9ZZZZ</name>
<gene>
    <name evidence="1" type="ORF">UFOPK2786_01294</name>
</gene>
<sequence>MREPDAGLVAGYVGRFRTEEHEVELGAIGTDRLEERRGRRLGVGLAAVGDREDRPIGADCQLLAQLLLGLGGAQGEQRDAAPVGVAQLDSCLDRALLMRAQGEPEPAGVDLARIIGEDERAAHEGYALDADEDLHQAMILVFVGSKRPAVVLLPTVHGYCSPRYSTSSFVPTAECSGGR</sequence>
<dbReference type="AlphaFoldDB" id="A0A6J6TU12"/>
<protein>
    <submittedName>
        <fullName evidence="1">Unannotated protein</fullName>
    </submittedName>
</protein>
<organism evidence="1">
    <name type="scientific">freshwater metagenome</name>
    <dbReference type="NCBI Taxonomy" id="449393"/>
    <lineage>
        <taxon>unclassified sequences</taxon>
        <taxon>metagenomes</taxon>
        <taxon>ecological metagenomes</taxon>
    </lineage>
</organism>
<dbReference type="EMBL" id="CAEZYW010000213">
    <property type="protein sequence ID" value="CAB4751082.1"/>
    <property type="molecule type" value="Genomic_DNA"/>
</dbReference>